<dbReference type="GO" id="GO:0004252">
    <property type="term" value="F:serine-type endopeptidase activity"/>
    <property type="evidence" value="ECO:0007669"/>
    <property type="project" value="InterPro"/>
</dbReference>
<dbReference type="CDD" id="cd00990">
    <property type="entry name" value="cpPDZ_AtDEGP1-like"/>
    <property type="match status" value="1"/>
</dbReference>
<evidence type="ECO:0000256" key="2">
    <source>
        <dbReference type="ARBA" id="ARBA00022670"/>
    </source>
</evidence>
<dbReference type="PRINTS" id="PR00834">
    <property type="entry name" value="PROTEASES2C"/>
</dbReference>
<keyword evidence="2 5" id="KW-0645">Protease</keyword>
<dbReference type="PANTHER" id="PTHR43343">
    <property type="entry name" value="PEPTIDASE S12"/>
    <property type="match status" value="1"/>
</dbReference>
<sequence>MFAILPGQLSPKPKWLLLHSFPQTSALPNFLSLPSFSRFPNRKLITFPLSKSISLHKSPSSTGSPILSLLHHKTQKRSLIPYKTYCPPCLHKLLLTTKNPFSTALDSLLILCTSVALALSLFIADVDPASAFVVTPLRKLQSDELATVQLFQENTPSVVYITNLAASFYFWVGIVILKRWWWVFVGFRQDAFTLDVFEVPQGSGSGFVWDKDGHVVTNYHVIRGASDLRSHLLTSQLLMQKLLDLTKDKDVAVLHVDAPKDKLRPIPIGVSADLLVGQKVFAIGNPLGLTILLQLFRCYWPSNSRCYTDRCCINPGNSGGPLLDSTGSLIGINTAIYSPSGASSGVGFSIPVDTVSRHHVKVNGIVDQLELKFAPDQSVEQLGVSGVLVLDAPANGPAGKRCASIQLELINLQFAGTATNKRDAYGRLILGDIITSVNGKKVSNGSDLYRILDQCKVGDKVTVEVLRGDQKEDPCCT</sequence>
<dbReference type="SMART" id="SM00228">
    <property type="entry name" value="PDZ"/>
    <property type="match status" value="1"/>
</dbReference>
<evidence type="ECO:0000313" key="5">
    <source>
        <dbReference type="EMBL" id="BBH00411.1"/>
    </source>
</evidence>
<dbReference type="Pfam" id="PF13365">
    <property type="entry name" value="Trypsin_2"/>
    <property type="match status" value="1"/>
</dbReference>
<feature type="domain" description="PDZ" evidence="4">
    <location>
        <begin position="344"/>
        <end position="469"/>
    </location>
</feature>
<dbReference type="SUPFAM" id="SSF50494">
    <property type="entry name" value="Trypsin-like serine proteases"/>
    <property type="match status" value="1"/>
</dbReference>
<dbReference type="PANTHER" id="PTHR43343:SF2">
    <property type="entry name" value="PDZ DOMAIN-CONTAINING PROTEIN"/>
    <property type="match status" value="1"/>
</dbReference>
<evidence type="ECO:0000256" key="1">
    <source>
        <dbReference type="ARBA" id="ARBA00010541"/>
    </source>
</evidence>
<dbReference type="InterPro" id="IPR036034">
    <property type="entry name" value="PDZ_sf"/>
</dbReference>
<comment type="similarity">
    <text evidence="1">Belongs to the peptidase S1C family.</text>
</comment>
<dbReference type="Gene3D" id="2.30.42.10">
    <property type="match status" value="1"/>
</dbReference>
<keyword evidence="3" id="KW-0378">Hydrolase</keyword>
<dbReference type="InterPro" id="IPR051201">
    <property type="entry name" value="Chloro_Bact_Ser_Proteases"/>
</dbReference>
<dbReference type="InterPro" id="IPR043504">
    <property type="entry name" value="Peptidase_S1_PA_chymotrypsin"/>
</dbReference>
<protein>
    <submittedName>
        <fullName evidence="5">DegP protease 1</fullName>
    </submittedName>
</protein>
<dbReference type="SUPFAM" id="SSF50156">
    <property type="entry name" value="PDZ domain-like"/>
    <property type="match status" value="1"/>
</dbReference>
<dbReference type="GO" id="GO:0006508">
    <property type="term" value="P:proteolysis"/>
    <property type="evidence" value="ECO:0007669"/>
    <property type="project" value="UniProtKB-KW"/>
</dbReference>
<reference evidence="5" key="1">
    <citation type="journal article" date="2019" name="Science">
        <title>Mutation of a bHLH transcription factor allowed almond domestication.</title>
        <authorList>
            <person name="Sanchez-Perez R."/>
            <person name="Pavan S."/>
            <person name="Mazzeo R."/>
            <person name="Moldovan C."/>
            <person name="Aiese Cigliano R."/>
            <person name="Del Cueto J."/>
            <person name="Ricciardi F."/>
            <person name="Lotti C."/>
            <person name="Ricciardi L."/>
            <person name="Dicenta F."/>
            <person name="Lopez-Marques R.L."/>
            <person name="Lindberg Moller B."/>
        </authorList>
    </citation>
    <scope>NUCLEOTIDE SEQUENCE</scope>
</reference>
<name>A0A4Y1R870_PRUDU</name>
<dbReference type="InterPro" id="IPR009003">
    <property type="entry name" value="Peptidase_S1_PA"/>
</dbReference>
<dbReference type="Pfam" id="PF13180">
    <property type="entry name" value="PDZ_2"/>
    <property type="match status" value="1"/>
</dbReference>
<dbReference type="InterPro" id="IPR039382">
    <property type="entry name" value="DEGP1/8_PDZ_dom"/>
</dbReference>
<gene>
    <name evidence="5" type="ORF">Prudu_010388</name>
</gene>
<proteinExistence type="inferred from homology"/>
<evidence type="ECO:0000259" key="4">
    <source>
        <dbReference type="SMART" id="SM00228"/>
    </source>
</evidence>
<dbReference type="AlphaFoldDB" id="A0A4Y1R870"/>
<accession>A0A4Y1R870</accession>
<dbReference type="EMBL" id="AP019299">
    <property type="protein sequence ID" value="BBH00411.1"/>
    <property type="molecule type" value="Genomic_DNA"/>
</dbReference>
<dbReference type="Gene3D" id="2.40.10.10">
    <property type="entry name" value="Trypsin-like serine proteases"/>
    <property type="match status" value="2"/>
</dbReference>
<dbReference type="InterPro" id="IPR001940">
    <property type="entry name" value="Peptidase_S1C"/>
</dbReference>
<dbReference type="InterPro" id="IPR001478">
    <property type="entry name" value="PDZ"/>
</dbReference>
<evidence type="ECO:0000256" key="3">
    <source>
        <dbReference type="ARBA" id="ARBA00022801"/>
    </source>
</evidence>
<organism evidence="5">
    <name type="scientific">Prunus dulcis</name>
    <name type="common">Almond</name>
    <name type="synonym">Amygdalus dulcis</name>
    <dbReference type="NCBI Taxonomy" id="3755"/>
    <lineage>
        <taxon>Eukaryota</taxon>
        <taxon>Viridiplantae</taxon>
        <taxon>Streptophyta</taxon>
        <taxon>Embryophyta</taxon>
        <taxon>Tracheophyta</taxon>
        <taxon>Spermatophyta</taxon>
        <taxon>Magnoliopsida</taxon>
        <taxon>eudicotyledons</taxon>
        <taxon>Gunneridae</taxon>
        <taxon>Pentapetalae</taxon>
        <taxon>rosids</taxon>
        <taxon>fabids</taxon>
        <taxon>Rosales</taxon>
        <taxon>Rosaceae</taxon>
        <taxon>Amygdaloideae</taxon>
        <taxon>Amygdaleae</taxon>
        <taxon>Prunus</taxon>
    </lineage>
</organism>